<name>A0A7L6AV12_9GAMM</name>
<dbReference type="Proteomes" id="UP000510621">
    <property type="component" value="Chromosome"/>
</dbReference>
<evidence type="ECO:0000313" key="1">
    <source>
        <dbReference type="EMBL" id="QLQ32929.1"/>
    </source>
</evidence>
<accession>A0A7L6AV12</accession>
<dbReference type="AlphaFoldDB" id="A0A7L6AV12"/>
<proteinExistence type="predicted"/>
<sequence>MRNMTEIPQFMEFGQCLADGDLSAGLRCLDECIAVVRRAGQDCDYRLLQYKGNILHQSGDLAAARESYQQAYELAGESPLVLMTLAVFLPPRVRKRQRKPCWQSWKVCWGMVGRAGSRIPGLRFAGADC</sequence>
<keyword evidence="2" id="KW-1185">Reference proteome</keyword>
<dbReference type="Gene3D" id="1.25.40.10">
    <property type="entry name" value="Tetratricopeptide repeat domain"/>
    <property type="match status" value="1"/>
</dbReference>
<dbReference type="SUPFAM" id="SSF48452">
    <property type="entry name" value="TPR-like"/>
    <property type="match status" value="1"/>
</dbReference>
<dbReference type="InterPro" id="IPR011990">
    <property type="entry name" value="TPR-like_helical_dom_sf"/>
</dbReference>
<dbReference type="KEGG" id="this:HZT40_16515"/>
<protein>
    <submittedName>
        <fullName evidence="1">Tetratricopeptide repeat protein</fullName>
    </submittedName>
</protein>
<evidence type="ECO:0000313" key="2">
    <source>
        <dbReference type="Proteomes" id="UP000510621"/>
    </source>
</evidence>
<dbReference type="EMBL" id="CP059265">
    <property type="protein sequence ID" value="QLQ32929.1"/>
    <property type="molecule type" value="Genomic_DNA"/>
</dbReference>
<reference evidence="1" key="1">
    <citation type="submission" date="2020-06" db="EMBL/GenBank/DDBJ databases">
        <title>Analysis procedures for assessing recovery of high quality, complete, closed genomes from Nanopore long read metagenome sequencing.</title>
        <authorList>
            <person name="Bessarab I."/>
            <person name="Arumugam K."/>
            <person name="Haryono M."/>
            <person name="Liu X."/>
            <person name="Roy S."/>
            <person name="Zuniga-Montanez R.E."/>
            <person name="Qiu G."/>
            <person name="Drautz-Moses D.I."/>
            <person name="Law Y.Y."/>
            <person name="Wuertz S."/>
            <person name="Lauro F.M."/>
            <person name="Huson D.H."/>
            <person name="Williams R.B."/>
        </authorList>
    </citation>
    <scope>NUCLEOTIDE SEQUENCE [LARGE SCALE GENOMIC DNA]</scope>
    <source>
        <strain evidence="1">SSD2</strain>
    </source>
</reference>
<organism evidence="1 2">
    <name type="scientific">Candidatus Thiothrix singaporensis</name>
    <dbReference type="NCBI Taxonomy" id="2799669"/>
    <lineage>
        <taxon>Bacteria</taxon>
        <taxon>Pseudomonadati</taxon>
        <taxon>Pseudomonadota</taxon>
        <taxon>Gammaproteobacteria</taxon>
        <taxon>Thiotrichales</taxon>
        <taxon>Thiotrichaceae</taxon>
        <taxon>Thiothrix</taxon>
    </lineage>
</organism>
<gene>
    <name evidence="1" type="ORF">HZT40_16515</name>
</gene>